<sequence>MNFCPFPHSLRDQAWLAVGLGCGVLLMRKLRMKEAPGRALKSSEQLKGVETGGIGWEVPFKDGTMDLEDVLLPEGSIKDVRVCNCAVVFGRVTRMYKGGEWWFNKGFESVDHKKKFKQIWSNIANKVKEVEPNCLFESPEKPQLNTSPAISWVSYLRSPTRSHAEAWHKSPRLRRFNPTSPGRPCWSTWFD</sequence>
<proteinExistence type="predicted"/>
<protein>
    <submittedName>
        <fullName evidence="1">Uncharacterized protein</fullName>
    </submittedName>
</protein>
<evidence type="ECO:0000313" key="1">
    <source>
        <dbReference type="EMBL" id="CAK9092726.1"/>
    </source>
</evidence>
<accession>A0ABP0R0K7</accession>
<comment type="caution">
    <text evidence="1">The sequence shown here is derived from an EMBL/GenBank/DDBJ whole genome shotgun (WGS) entry which is preliminary data.</text>
</comment>
<reference evidence="1 2" key="1">
    <citation type="submission" date="2024-02" db="EMBL/GenBank/DDBJ databases">
        <authorList>
            <person name="Chen Y."/>
            <person name="Shah S."/>
            <person name="Dougan E. K."/>
            <person name="Thang M."/>
            <person name="Chan C."/>
        </authorList>
    </citation>
    <scope>NUCLEOTIDE SEQUENCE [LARGE SCALE GENOMIC DNA]</scope>
</reference>
<organism evidence="1 2">
    <name type="scientific">Durusdinium trenchii</name>
    <dbReference type="NCBI Taxonomy" id="1381693"/>
    <lineage>
        <taxon>Eukaryota</taxon>
        <taxon>Sar</taxon>
        <taxon>Alveolata</taxon>
        <taxon>Dinophyceae</taxon>
        <taxon>Suessiales</taxon>
        <taxon>Symbiodiniaceae</taxon>
        <taxon>Durusdinium</taxon>
    </lineage>
</organism>
<dbReference type="Proteomes" id="UP001642484">
    <property type="component" value="Unassembled WGS sequence"/>
</dbReference>
<gene>
    <name evidence="1" type="ORF">CCMP2556_LOCUS44384</name>
</gene>
<keyword evidence="2" id="KW-1185">Reference proteome</keyword>
<dbReference type="EMBL" id="CAXAMN010025117">
    <property type="protein sequence ID" value="CAK9092726.1"/>
    <property type="molecule type" value="Genomic_DNA"/>
</dbReference>
<evidence type="ECO:0000313" key="2">
    <source>
        <dbReference type="Proteomes" id="UP001642484"/>
    </source>
</evidence>
<name>A0ABP0R0K7_9DINO</name>